<evidence type="ECO:0000313" key="8">
    <source>
        <dbReference type="EMBL" id="MFC0266839.1"/>
    </source>
</evidence>
<feature type="domain" description="TauD/TfdA-like" evidence="7">
    <location>
        <begin position="152"/>
        <end position="386"/>
    </location>
</feature>
<dbReference type="Proteomes" id="UP001589814">
    <property type="component" value="Unassembled WGS sequence"/>
</dbReference>
<comment type="similarity">
    <text evidence="2">Belongs to the gamma-BBH/TMLD family.</text>
</comment>
<evidence type="ECO:0000256" key="5">
    <source>
        <dbReference type="ARBA" id="ARBA00023002"/>
    </source>
</evidence>
<dbReference type="GO" id="GO:0051213">
    <property type="term" value="F:dioxygenase activity"/>
    <property type="evidence" value="ECO:0007669"/>
    <property type="project" value="UniProtKB-KW"/>
</dbReference>
<evidence type="ECO:0000259" key="7">
    <source>
        <dbReference type="Pfam" id="PF02668"/>
    </source>
</evidence>
<dbReference type="RefSeq" id="WP_019951960.1">
    <property type="nucleotide sequence ID" value="NZ_JBHLVX010000009.1"/>
</dbReference>
<dbReference type="InterPro" id="IPR050411">
    <property type="entry name" value="AlphaKG_dependent_hydroxylases"/>
</dbReference>
<keyword evidence="9" id="KW-1185">Reference proteome</keyword>
<evidence type="ECO:0000256" key="1">
    <source>
        <dbReference type="ARBA" id="ARBA00001954"/>
    </source>
</evidence>
<dbReference type="EMBL" id="JBHLVX010000009">
    <property type="protein sequence ID" value="MFC0266839.1"/>
    <property type="molecule type" value="Genomic_DNA"/>
</dbReference>
<keyword evidence="4 8" id="KW-0223">Dioxygenase</keyword>
<reference evidence="8 9" key="1">
    <citation type="submission" date="2024-09" db="EMBL/GenBank/DDBJ databases">
        <authorList>
            <person name="Sun Q."/>
            <person name="Mori K."/>
        </authorList>
    </citation>
    <scope>NUCLEOTIDE SEQUENCE [LARGE SCALE GENOMIC DNA]</scope>
    <source>
        <strain evidence="8 9">CCM 7415</strain>
    </source>
</reference>
<organism evidence="8 9">
    <name type="scientific">Kushneria aurantia</name>
    <dbReference type="NCBI Taxonomy" id="504092"/>
    <lineage>
        <taxon>Bacteria</taxon>
        <taxon>Pseudomonadati</taxon>
        <taxon>Pseudomonadota</taxon>
        <taxon>Gammaproteobacteria</taxon>
        <taxon>Oceanospirillales</taxon>
        <taxon>Halomonadaceae</taxon>
        <taxon>Kushneria</taxon>
    </lineage>
</organism>
<keyword evidence="5" id="KW-0560">Oxidoreductase</keyword>
<gene>
    <name evidence="8" type="ORF">ACFFHW_02315</name>
</gene>
<dbReference type="PANTHER" id="PTHR10696">
    <property type="entry name" value="GAMMA-BUTYROBETAINE HYDROXYLASE-RELATED"/>
    <property type="match status" value="1"/>
</dbReference>
<dbReference type="InterPro" id="IPR042098">
    <property type="entry name" value="TauD-like_sf"/>
</dbReference>
<evidence type="ECO:0000256" key="4">
    <source>
        <dbReference type="ARBA" id="ARBA00022964"/>
    </source>
</evidence>
<dbReference type="Gene3D" id="3.30.2020.30">
    <property type="match status" value="1"/>
</dbReference>
<keyword evidence="3" id="KW-0479">Metal-binding</keyword>
<dbReference type="Pfam" id="PF02668">
    <property type="entry name" value="TauD"/>
    <property type="match status" value="1"/>
</dbReference>
<evidence type="ECO:0000256" key="6">
    <source>
        <dbReference type="ARBA" id="ARBA00023004"/>
    </source>
</evidence>
<proteinExistence type="inferred from homology"/>
<dbReference type="Gene3D" id="3.60.130.10">
    <property type="entry name" value="Clavaminate synthase-like"/>
    <property type="match status" value="1"/>
</dbReference>
<dbReference type="PANTHER" id="PTHR10696:SF25">
    <property type="entry name" value="OXIDOREDUCTASE AIM17-RELATED"/>
    <property type="match status" value="1"/>
</dbReference>
<evidence type="ECO:0000256" key="3">
    <source>
        <dbReference type="ARBA" id="ARBA00022723"/>
    </source>
</evidence>
<comment type="caution">
    <text evidence="8">The sequence shown here is derived from an EMBL/GenBank/DDBJ whole genome shotgun (WGS) entry which is preliminary data.</text>
</comment>
<dbReference type="SUPFAM" id="SSF51197">
    <property type="entry name" value="Clavaminate synthase-like"/>
    <property type="match status" value="1"/>
</dbReference>
<name>A0ABV6FZL9_9GAMM</name>
<dbReference type="CDD" id="cd00250">
    <property type="entry name" value="CAS_like"/>
    <property type="match status" value="1"/>
</dbReference>
<evidence type="ECO:0000313" key="9">
    <source>
        <dbReference type="Proteomes" id="UP001589814"/>
    </source>
</evidence>
<comment type="cofactor">
    <cofactor evidence="1">
        <name>Fe(2+)</name>
        <dbReference type="ChEBI" id="CHEBI:29033"/>
    </cofactor>
</comment>
<dbReference type="InterPro" id="IPR003819">
    <property type="entry name" value="TauD/TfdA-like"/>
</dbReference>
<protein>
    <submittedName>
        <fullName evidence="8">TauD/TfdA family dioxygenase</fullName>
    </submittedName>
</protein>
<evidence type="ECO:0000256" key="2">
    <source>
        <dbReference type="ARBA" id="ARBA00008654"/>
    </source>
</evidence>
<dbReference type="InterPro" id="IPR038492">
    <property type="entry name" value="GBBH-like_N_sf"/>
</dbReference>
<accession>A0ABV6FZL9</accession>
<keyword evidence="6" id="KW-0408">Iron</keyword>
<sequence>MSSNATPLPATPDFDSWPIEHTITDVHHASRTLTLVWSDGRRSHYHSIWLRENAADDSTINPATRERILDLSRLSEWPVIDSAHLDDAGALSVTFAPEQIELRFHPGWLRAHDYSHEQSNDTPFASAVPWRGADHGEPFSLDASGWLERESDPQEVDPLLEEALGAVMRDGIVRLRGLPTREQSLDTIAHRIGIPRPTNFGALFDVRSKPDPDSNAYTAIALPPHVDLPTREYQPGLQLLHCLKNDTSGGSAVMLDGFAVAERMRQDYPTQFETLTRVKWCFANTARSSDYVWHAPLIALDDAGNCSEIRTADFLRGPLMVPFDEVEAAYAALMVFQRLLGEPEFAMRFNYLPGDLVIFDNRRLLHGRDAFDPGQEGGSRWLRGCYLERDEVRSRLRMLARARRRARVEAE</sequence>